<keyword evidence="1" id="KW-0812">Transmembrane</keyword>
<dbReference type="EMBL" id="CP067977">
    <property type="protein sequence ID" value="QQQ17947.1"/>
    <property type="molecule type" value="Genomic_DNA"/>
</dbReference>
<feature type="transmembrane region" description="Helical" evidence="1">
    <location>
        <begin position="12"/>
        <end position="33"/>
    </location>
</feature>
<dbReference type="RefSeq" id="WP_201102322.1">
    <property type="nucleotide sequence ID" value="NZ_CP067977.1"/>
</dbReference>
<name>A0ABX7BK74_9CAUL</name>
<evidence type="ECO:0000256" key="1">
    <source>
        <dbReference type="SAM" id="Phobius"/>
    </source>
</evidence>
<keyword evidence="3" id="KW-1185">Reference proteome</keyword>
<evidence type="ECO:0000313" key="2">
    <source>
        <dbReference type="EMBL" id="QQQ17947.1"/>
    </source>
</evidence>
<gene>
    <name evidence="2" type="ORF">JIP62_11520</name>
</gene>
<accession>A0ABX7BK74</accession>
<proteinExistence type="predicted"/>
<keyword evidence="1" id="KW-1133">Transmembrane helix</keyword>
<protein>
    <submittedName>
        <fullName evidence="2">Uncharacterized protein</fullName>
    </submittedName>
</protein>
<dbReference type="Proteomes" id="UP000595448">
    <property type="component" value="Chromosome"/>
</dbReference>
<keyword evidence="1" id="KW-0472">Membrane</keyword>
<reference evidence="2 3" key="1">
    <citation type="submission" date="2021-01" db="EMBL/GenBank/DDBJ databases">
        <title>Brevundimonas vitis sp. nov., an bacterium isolated from grape (Vitis vinifera).</title>
        <authorList>
            <person name="Jiang L."/>
            <person name="Lee J."/>
        </authorList>
    </citation>
    <scope>NUCLEOTIDE SEQUENCE [LARGE SCALE GENOMIC DNA]</scope>
    <source>
        <strain evidence="2 3">GRTSA-9</strain>
    </source>
</reference>
<evidence type="ECO:0000313" key="3">
    <source>
        <dbReference type="Proteomes" id="UP000595448"/>
    </source>
</evidence>
<sequence length="95" mass="9930">MTIHGPAGDPRPYFEFAAVTFAVCCLFAVFAVIDASDGQTRMGRRSMVTLEDNPKGFRGALIANYGLYTVGALVGSVVGTVGGLAIQATNRSSMP</sequence>
<feature type="transmembrane region" description="Helical" evidence="1">
    <location>
        <begin position="65"/>
        <end position="86"/>
    </location>
</feature>
<organism evidence="2 3">
    <name type="scientific">Brevundimonas vitisensis</name>
    <dbReference type="NCBI Taxonomy" id="2800818"/>
    <lineage>
        <taxon>Bacteria</taxon>
        <taxon>Pseudomonadati</taxon>
        <taxon>Pseudomonadota</taxon>
        <taxon>Alphaproteobacteria</taxon>
        <taxon>Caulobacterales</taxon>
        <taxon>Caulobacteraceae</taxon>
        <taxon>Brevundimonas</taxon>
    </lineage>
</organism>